<dbReference type="PANTHER" id="PTHR10434:SF40">
    <property type="entry name" value="1-ACYL-SN-GLYCEROL-3-PHOSPHATE ACYLTRANSFERASE"/>
    <property type="match status" value="1"/>
</dbReference>
<dbReference type="KEGG" id="ncb:C0V82_10145"/>
<dbReference type="CDD" id="cd07989">
    <property type="entry name" value="LPLAT_AGPAT-like"/>
    <property type="match status" value="1"/>
</dbReference>
<evidence type="ECO:0000256" key="4">
    <source>
        <dbReference type="SAM" id="Phobius"/>
    </source>
</evidence>
<evidence type="ECO:0000256" key="2">
    <source>
        <dbReference type="ARBA" id="ARBA00022679"/>
    </source>
</evidence>
<sequence length="262" mass="29544">MIFLRSLLFNILFFSWTAVYCTAIFWTLLFPRPVLIAAIRFYMRSLSFLERHVIGLHYEVKGTEHLPRDGAYLVGAKHQSMWETMKLHLLFRDPAIVLKHELIHIPLWGWYAWRARMIPVKRGKRGAAIASLVRGARQMKEMGREIVIFPQGTRVAVGEYRPYKVGISVLYDELNVPLVPMAVNSGVFWGRKTFLKRPGRITIEFLPPIPPGLPRDVALFELEARLESASNRLAVAVGGAATLNPRTADPSNAGVAPVDAEG</sequence>
<keyword evidence="4" id="KW-0812">Transmembrane</keyword>
<dbReference type="AlphaFoldDB" id="A0A2K9NGY3"/>
<proteinExistence type="predicted"/>
<dbReference type="Proteomes" id="UP000234752">
    <property type="component" value="Chromosome eg_1"/>
</dbReference>
<protein>
    <submittedName>
        <fullName evidence="6">1-acyl-sn-glycerol-3-phosphate acyltransferase</fullName>
    </submittedName>
</protein>
<dbReference type="InterPro" id="IPR002123">
    <property type="entry name" value="Plipid/glycerol_acylTrfase"/>
</dbReference>
<evidence type="ECO:0000259" key="5">
    <source>
        <dbReference type="SMART" id="SM00563"/>
    </source>
</evidence>
<keyword evidence="3 6" id="KW-0012">Acyltransferase</keyword>
<keyword evidence="7" id="KW-1185">Reference proteome</keyword>
<evidence type="ECO:0000313" key="7">
    <source>
        <dbReference type="Proteomes" id="UP000234752"/>
    </source>
</evidence>
<evidence type="ECO:0000256" key="1">
    <source>
        <dbReference type="ARBA" id="ARBA00005189"/>
    </source>
</evidence>
<dbReference type="SMART" id="SM00563">
    <property type="entry name" value="PlsC"/>
    <property type="match status" value="1"/>
</dbReference>
<dbReference type="Pfam" id="PF01553">
    <property type="entry name" value="Acyltransferase"/>
    <property type="match status" value="1"/>
</dbReference>
<feature type="transmembrane region" description="Helical" evidence="4">
    <location>
        <begin position="7"/>
        <end position="29"/>
    </location>
</feature>
<dbReference type="GO" id="GO:0003841">
    <property type="term" value="F:1-acylglycerol-3-phosphate O-acyltransferase activity"/>
    <property type="evidence" value="ECO:0007669"/>
    <property type="project" value="TreeGrafter"/>
</dbReference>
<evidence type="ECO:0000313" key="6">
    <source>
        <dbReference type="EMBL" id="AUN31796.1"/>
    </source>
</evidence>
<gene>
    <name evidence="6" type="ORF">C0V82_10145</name>
</gene>
<dbReference type="RefSeq" id="WP_102113360.1">
    <property type="nucleotide sequence ID" value="NZ_BMGN01000002.1"/>
</dbReference>
<dbReference type="GO" id="GO:0006654">
    <property type="term" value="P:phosphatidic acid biosynthetic process"/>
    <property type="evidence" value="ECO:0007669"/>
    <property type="project" value="TreeGrafter"/>
</dbReference>
<accession>A0A2K9NGY3</accession>
<dbReference type="PANTHER" id="PTHR10434">
    <property type="entry name" value="1-ACYL-SN-GLYCEROL-3-PHOSPHATE ACYLTRANSFERASE"/>
    <property type="match status" value="1"/>
</dbReference>
<keyword evidence="4" id="KW-1133">Transmembrane helix</keyword>
<dbReference type="SUPFAM" id="SSF69593">
    <property type="entry name" value="Glycerol-3-phosphate (1)-acyltransferase"/>
    <property type="match status" value="1"/>
</dbReference>
<name>A0A2K9NGY3_9PROT</name>
<organism evidence="6 7">
    <name type="scientific">Niveispirillum cyanobacteriorum</name>
    <dbReference type="NCBI Taxonomy" id="1612173"/>
    <lineage>
        <taxon>Bacteria</taxon>
        <taxon>Pseudomonadati</taxon>
        <taxon>Pseudomonadota</taxon>
        <taxon>Alphaproteobacteria</taxon>
        <taxon>Rhodospirillales</taxon>
        <taxon>Azospirillaceae</taxon>
        <taxon>Niveispirillum</taxon>
    </lineage>
</organism>
<feature type="domain" description="Phospholipid/glycerol acyltransferase" evidence="5">
    <location>
        <begin position="72"/>
        <end position="186"/>
    </location>
</feature>
<keyword evidence="2 6" id="KW-0808">Transferase</keyword>
<reference evidence="6 7" key="1">
    <citation type="submission" date="2017-12" db="EMBL/GenBank/DDBJ databases">
        <title>Genomes of bacteria within cyanobacterial aggregates.</title>
        <authorList>
            <person name="Cai H."/>
        </authorList>
    </citation>
    <scope>NUCLEOTIDE SEQUENCE [LARGE SCALE GENOMIC DNA]</scope>
    <source>
        <strain evidence="6 7">TH16</strain>
    </source>
</reference>
<dbReference type="EMBL" id="CP025611">
    <property type="protein sequence ID" value="AUN31796.1"/>
    <property type="molecule type" value="Genomic_DNA"/>
</dbReference>
<keyword evidence="4" id="KW-0472">Membrane</keyword>
<comment type="pathway">
    <text evidence="1">Lipid metabolism.</text>
</comment>
<evidence type="ECO:0000256" key="3">
    <source>
        <dbReference type="ARBA" id="ARBA00023315"/>
    </source>
</evidence>
<dbReference type="OrthoDB" id="5290997at2"/>